<dbReference type="OrthoDB" id="1022638at2759"/>
<accession>A0A0D2FIY1</accession>
<dbReference type="GeneID" id="25322258"/>
<dbReference type="HOGENOM" id="CLU_1065722_0_0_1"/>
<protein>
    <recommendedName>
        <fullName evidence="3">BTB domain-containing protein</fullName>
    </recommendedName>
</protein>
<dbReference type="Proteomes" id="UP000054342">
    <property type="component" value="Unassembled WGS sequence"/>
</dbReference>
<dbReference type="EMBL" id="KN847317">
    <property type="protein sequence ID" value="KIW60109.1"/>
    <property type="molecule type" value="Genomic_DNA"/>
</dbReference>
<dbReference type="SUPFAM" id="SSF54695">
    <property type="entry name" value="POZ domain"/>
    <property type="match status" value="1"/>
</dbReference>
<sequence length="261" mass="30189">MVKVVIGNVDSPHIKTIHENLLCKTSWFFKGALRSLFAEGQTKVVKLPNEDPEVFDGFCDWLYGKHPGMVSSKIRRARENSKNWQKGWFEKSRHKYWFEVFVMADRLMVPALQLFAWREIERIFNAITAVKPHLDFIHAMLDEELPESANVIRMYVLHHCAHWSIVSPGMSNWPFTSATDDEPMAMAMLSLLRWSLVTFPAGRVMKHPSSNALFPFVNNFDINRLGEQAQALMEGPERHVTALKIMYLDKESPKIIGREEM</sequence>
<dbReference type="CDD" id="cd18186">
    <property type="entry name" value="BTB_POZ_ZBTB_KLHL-like"/>
    <property type="match status" value="1"/>
</dbReference>
<keyword evidence="2" id="KW-1185">Reference proteome</keyword>
<reference evidence="1 2" key="1">
    <citation type="submission" date="2015-01" db="EMBL/GenBank/DDBJ databases">
        <title>The Genome Sequence of Exophiala xenobiotica CBS118157.</title>
        <authorList>
            <consortium name="The Broad Institute Genomics Platform"/>
            <person name="Cuomo C."/>
            <person name="de Hoog S."/>
            <person name="Gorbushina A."/>
            <person name="Stielow B."/>
            <person name="Teixiera M."/>
            <person name="Abouelleil A."/>
            <person name="Chapman S.B."/>
            <person name="Priest M."/>
            <person name="Young S.K."/>
            <person name="Wortman J."/>
            <person name="Nusbaum C."/>
            <person name="Birren B."/>
        </authorList>
    </citation>
    <scope>NUCLEOTIDE SEQUENCE [LARGE SCALE GENOMIC DNA]</scope>
    <source>
        <strain evidence="1 2">CBS 118157</strain>
    </source>
</reference>
<organism evidence="1 2">
    <name type="scientific">Exophiala xenobiotica</name>
    <dbReference type="NCBI Taxonomy" id="348802"/>
    <lineage>
        <taxon>Eukaryota</taxon>
        <taxon>Fungi</taxon>
        <taxon>Dikarya</taxon>
        <taxon>Ascomycota</taxon>
        <taxon>Pezizomycotina</taxon>
        <taxon>Eurotiomycetes</taxon>
        <taxon>Chaetothyriomycetidae</taxon>
        <taxon>Chaetothyriales</taxon>
        <taxon>Herpotrichiellaceae</taxon>
        <taxon>Exophiala</taxon>
    </lineage>
</organism>
<dbReference type="RefSeq" id="XP_013320693.1">
    <property type="nucleotide sequence ID" value="XM_013465239.1"/>
</dbReference>
<dbReference type="InterPro" id="IPR011333">
    <property type="entry name" value="SKP1/BTB/POZ_sf"/>
</dbReference>
<dbReference type="AlphaFoldDB" id="A0A0D2FIY1"/>
<dbReference type="Gene3D" id="3.30.710.10">
    <property type="entry name" value="Potassium Channel Kv1.1, Chain A"/>
    <property type="match status" value="1"/>
</dbReference>
<gene>
    <name evidence="1" type="ORF">PV05_00350</name>
</gene>
<name>A0A0D2FIY1_9EURO</name>
<proteinExistence type="predicted"/>
<evidence type="ECO:0008006" key="3">
    <source>
        <dbReference type="Google" id="ProtNLM"/>
    </source>
</evidence>
<evidence type="ECO:0000313" key="1">
    <source>
        <dbReference type="EMBL" id="KIW60109.1"/>
    </source>
</evidence>
<dbReference type="PANTHER" id="PTHR47843:SF2">
    <property type="entry name" value="BTB DOMAIN-CONTAINING PROTEIN"/>
    <property type="match status" value="1"/>
</dbReference>
<dbReference type="PANTHER" id="PTHR47843">
    <property type="entry name" value="BTB DOMAIN-CONTAINING PROTEIN-RELATED"/>
    <property type="match status" value="1"/>
</dbReference>
<evidence type="ECO:0000313" key="2">
    <source>
        <dbReference type="Proteomes" id="UP000054342"/>
    </source>
</evidence>